<dbReference type="EMBL" id="CAFBLS010000192">
    <property type="protein sequence ID" value="CAB4882298.1"/>
    <property type="molecule type" value="Genomic_DNA"/>
</dbReference>
<proteinExistence type="predicted"/>
<protein>
    <submittedName>
        <fullName evidence="2">Unannotated protein</fullName>
    </submittedName>
</protein>
<sequence length="89" mass="8853">MTSGSTTGASRGPLTDTDARVASGHGQAGPCVNASVMRMVSTGIAGAVTSTPNLLPGGMNTVSGVQVRQVGTPSSSMTWNVAPGMRSFQ</sequence>
<feature type="region of interest" description="Disordered" evidence="1">
    <location>
        <begin position="1"/>
        <end position="30"/>
    </location>
</feature>
<dbReference type="AlphaFoldDB" id="A0A6J7EKQ5"/>
<evidence type="ECO:0000313" key="2">
    <source>
        <dbReference type="EMBL" id="CAB4882298.1"/>
    </source>
</evidence>
<accession>A0A6J7EKQ5</accession>
<evidence type="ECO:0000256" key="1">
    <source>
        <dbReference type="SAM" id="MobiDB-lite"/>
    </source>
</evidence>
<gene>
    <name evidence="2" type="ORF">UFOPK3402_01423</name>
</gene>
<reference evidence="2" key="1">
    <citation type="submission" date="2020-05" db="EMBL/GenBank/DDBJ databases">
        <authorList>
            <person name="Chiriac C."/>
            <person name="Salcher M."/>
            <person name="Ghai R."/>
            <person name="Kavagutti S V."/>
        </authorList>
    </citation>
    <scope>NUCLEOTIDE SEQUENCE</scope>
</reference>
<name>A0A6J7EKQ5_9ZZZZ</name>
<organism evidence="2">
    <name type="scientific">freshwater metagenome</name>
    <dbReference type="NCBI Taxonomy" id="449393"/>
    <lineage>
        <taxon>unclassified sequences</taxon>
        <taxon>metagenomes</taxon>
        <taxon>ecological metagenomes</taxon>
    </lineage>
</organism>